<accession>A0A1L8CVH5</accession>
<dbReference type="OrthoDB" id="9816519at2"/>
<evidence type="ECO:0000313" key="5">
    <source>
        <dbReference type="Proteomes" id="UP000187485"/>
    </source>
</evidence>
<comment type="caution">
    <text evidence="4">The sequence shown here is derived from an EMBL/GenBank/DDBJ whole genome shotgun (WGS) entry which is preliminary data.</text>
</comment>
<dbReference type="AlphaFoldDB" id="A0A1L8CVH5"/>
<dbReference type="RefSeq" id="WP_075859306.1">
    <property type="nucleotide sequence ID" value="NZ_BDJK01000020.1"/>
</dbReference>
<dbReference type="Gene3D" id="1.10.490.10">
    <property type="entry name" value="Globins"/>
    <property type="match status" value="1"/>
</dbReference>
<evidence type="ECO:0000256" key="2">
    <source>
        <dbReference type="PROSITE-ProRule" id="PRU00284"/>
    </source>
</evidence>
<name>A0A1L8CVH5_9THEO</name>
<dbReference type="EMBL" id="BDJK01000020">
    <property type="protein sequence ID" value="GAV22849.1"/>
    <property type="molecule type" value="Genomic_DNA"/>
</dbReference>
<dbReference type="Pfam" id="PF11563">
    <property type="entry name" value="Protoglobin"/>
    <property type="match status" value="1"/>
</dbReference>
<protein>
    <submittedName>
        <fullName evidence="4">Signal transduction protein</fullName>
    </submittedName>
</protein>
<dbReference type="Proteomes" id="UP000187485">
    <property type="component" value="Unassembled WGS sequence"/>
</dbReference>
<dbReference type="STRING" id="870242.cpu_13590"/>
<organism evidence="4 5">
    <name type="scientific">Carboxydothermus pertinax</name>
    <dbReference type="NCBI Taxonomy" id="870242"/>
    <lineage>
        <taxon>Bacteria</taxon>
        <taxon>Bacillati</taxon>
        <taxon>Bacillota</taxon>
        <taxon>Clostridia</taxon>
        <taxon>Thermoanaerobacterales</taxon>
        <taxon>Thermoanaerobacteraceae</taxon>
        <taxon>Carboxydothermus</taxon>
    </lineage>
</organism>
<dbReference type="Gene3D" id="6.10.250.3200">
    <property type="match status" value="1"/>
</dbReference>
<dbReference type="InterPro" id="IPR009050">
    <property type="entry name" value="Globin-like_sf"/>
</dbReference>
<evidence type="ECO:0000256" key="1">
    <source>
        <dbReference type="ARBA" id="ARBA00023224"/>
    </source>
</evidence>
<dbReference type="PANTHER" id="PTHR32089:SF112">
    <property type="entry name" value="LYSOZYME-LIKE PROTEIN-RELATED"/>
    <property type="match status" value="1"/>
</dbReference>
<dbReference type="InterPro" id="IPR039379">
    <property type="entry name" value="Protoglobin_sensor_dom"/>
</dbReference>
<dbReference type="CDD" id="cd01068">
    <property type="entry name" value="globin_sensor"/>
    <property type="match status" value="1"/>
</dbReference>
<keyword evidence="1 2" id="KW-0807">Transducer</keyword>
<dbReference type="GO" id="GO:0016020">
    <property type="term" value="C:membrane"/>
    <property type="evidence" value="ECO:0007669"/>
    <property type="project" value="InterPro"/>
</dbReference>
<evidence type="ECO:0000259" key="3">
    <source>
        <dbReference type="PROSITE" id="PS50111"/>
    </source>
</evidence>
<evidence type="ECO:0000313" key="4">
    <source>
        <dbReference type="EMBL" id="GAV22849.1"/>
    </source>
</evidence>
<dbReference type="SUPFAM" id="SSF58104">
    <property type="entry name" value="Methyl-accepting chemotaxis protein (MCP) signaling domain"/>
    <property type="match status" value="1"/>
</dbReference>
<reference evidence="5" key="1">
    <citation type="submission" date="2016-12" db="EMBL/GenBank/DDBJ databases">
        <title>Draft Genome Sequences od Carboxydothermus pertinax and islandicus, Hydrogenogenic Carboxydotrophic Bacteria.</title>
        <authorList>
            <person name="Fukuyama Y."/>
            <person name="Ohmae K."/>
            <person name="Yoneda Y."/>
            <person name="Yoshida T."/>
            <person name="Sako Y."/>
        </authorList>
    </citation>
    <scope>NUCLEOTIDE SEQUENCE [LARGE SCALE GENOMIC DNA]</scope>
    <source>
        <strain evidence="5">Ug1</strain>
    </source>
</reference>
<dbReference type="PROSITE" id="PS50111">
    <property type="entry name" value="CHEMOTAXIS_TRANSDUC_2"/>
    <property type="match status" value="1"/>
</dbReference>
<sequence length="251" mass="29093">MGNHLNYLQRYNEGLDFLNLTVDDLLLMAEFKEVFTREAEKFVNKFYEYLGKFPYLQELIRKHSTVERLAKTQMEYFISLTSDSIDENYIRNRLAIGKKHMEIALYPNWYLGAYRLYYEVVGELVAQKYSPGTELYFKAVNAFYKRINFDMQLAIENYIAEQLKYLAEIQEQVAEAAGFISSIATKTNILALNASIEAGRAGEHGRAFGVVAQEVRKLAQESAKVAREITEMIKNNMEEIEKIRRQNSGMV</sequence>
<feature type="domain" description="Methyl-accepting transducer" evidence="3">
    <location>
        <begin position="160"/>
        <end position="241"/>
    </location>
</feature>
<dbReference type="InterPro" id="IPR044398">
    <property type="entry name" value="Globin-sensor_dom"/>
</dbReference>
<dbReference type="PANTHER" id="PTHR32089">
    <property type="entry name" value="METHYL-ACCEPTING CHEMOTAXIS PROTEIN MCPB"/>
    <property type="match status" value="1"/>
</dbReference>
<gene>
    <name evidence="4" type="ORF">cpu_13590</name>
</gene>
<proteinExistence type="predicted"/>
<dbReference type="SUPFAM" id="SSF46458">
    <property type="entry name" value="Globin-like"/>
    <property type="match status" value="1"/>
</dbReference>
<dbReference type="GO" id="GO:0020037">
    <property type="term" value="F:heme binding"/>
    <property type="evidence" value="ECO:0007669"/>
    <property type="project" value="InterPro"/>
</dbReference>
<keyword evidence="5" id="KW-1185">Reference proteome</keyword>
<dbReference type="GO" id="GO:0019825">
    <property type="term" value="F:oxygen binding"/>
    <property type="evidence" value="ECO:0007669"/>
    <property type="project" value="InterPro"/>
</dbReference>
<dbReference type="InterPro" id="IPR004089">
    <property type="entry name" value="MCPsignal_dom"/>
</dbReference>
<dbReference type="GO" id="GO:0007165">
    <property type="term" value="P:signal transduction"/>
    <property type="evidence" value="ECO:0007669"/>
    <property type="project" value="UniProtKB-KW"/>
</dbReference>
<dbReference type="InterPro" id="IPR012292">
    <property type="entry name" value="Globin/Proto"/>
</dbReference>